<evidence type="ECO:0000256" key="4">
    <source>
        <dbReference type="ARBA" id="ARBA00023026"/>
    </source>
</evidence>
<protein>
    <recommendedName>
        <fullName evidence="5">Type IV secretion system protein virB4</fullName>
    </recommendedName>
</protein>
<comment type="caution">
    <text evidence="9">The sequence shown here is derived from an EMBL/GenBank/DDBJ whole genome shotgun (WGS) entry which is preliminary data.</text>
</comment>
<dbReference type="AlphaFoldDB" id="A0AAW4FR26"/>
<dbReference type="Pfam" id="PF19044">
    <property type="entry name" value="P-loop_TraG"/>
    <property type="match status" value="1"/>
</dbReference>
<dbReference type="SUPFAM" id="SSF52540">
    <property type="entry name" value="P-loop containing nucleoside triphosphate hydrolases"/>
    <property type="match status" value="1"/>
</dbReference>
<dbReference type="GO" id="GO:0003677">
    <property type="term" value="F:DNA binding"/>
    <property type="evidence" value="ECO:0007669"/>
    <property type="project" value="InterPro"/>
</dbReference>
<dbReference type="CDD" id="cd01127">
    <property type="entry name" value="TrwB_TraG_TraD_VirD4"/>
    <property type="match status" value="1"/>
</dbReference>
<dbReference type="Pfam" id="PF03135">
    <property type="entry name" value="CagE_TrbE_VirB"/>
    <property type="match status" value="1"/>
</dbReference>
<evidence type="ECO:0000313" key="9">
    <source>
        <dbReference type="EMBL" id="MBM3093776.1"/>
    </source>
</evidence>
<dbReference type="GO" id="GO:0005524">
    <property type="term" value="F:ATP binding"/>
    <property type="evidence" value="ECO:0007669"/>
    <property type="project" value="UniProtKB-KW"/>
</dbReference>
<gene>
    <name evidence="9" type="ORF">GFB56_23725</name>
</gene>
<name>A0AAW4FR26_9HYPH</name>
<proteinExistence type="inferred from homology"/>
<dbReference type="InterPro" id="IPR004346">
    <property type="entry name" value="CagE_TrbE_VirB"/>
</dbReference>
<accession>A0AAW4FR26</accession>
<dbReference type="Gene3D" id="3.40.50.300">
    <property type="entry name" value="P-loop containing nucleotide triphosphate hydrolases"/>
    <property type="match status" value="1"/>
</dbReference>
<dbReference type="InterPro" id="IPR027417">
    <property type="entry name" value="P-loop_NTPase"/>
</dbReference>
<evidence type="ECO:0000256" key="2">
    <source>
        <dbReference type="ARBA" id="ARBA00022741"/>
    </source>
</evidence>
<dbReference type="EMBL" id="WXFA01000018">
    <property type="protein sequence ID" value="MBM3093776.1"/>
    <property type="molecule type" value="Genomic_DNA"/>
</dbReference>
<dbReference type="PANTHER" id="PTHR30121:SF12">
    <property type="entry name" value="TYPE IV SECRETION SYSTEM PROTEIN CAGE"/>
    <property type="match status" value="1"/>
</dbReference>
<dbReference type="InterPro" id="IPR043964">
    <property type="entry name" value="P-loop_TraG"/>
</dbReference>
<reference evidence="9 10" key="1">
    <citation type="submission" date="2020-01" db="EMBL/GenBank/DDBJ databases">
        <title>Draft genome assembly of Ensifer adhaerens T173.</title>
        <authorList>
            <person name="Craig J.E."/>
            <person name="Stinchcombe J.R."/>
        </authorList>
    </citation>
    <scope>NUCLEOTIDE SEQUENCE [LARGE SCALE GENOMIC DNA]</scope>
    <source>
        <strain evidence="9 10">T173</strain>
    </source>
</reference>
<dbReference type="InterPro" id="IPR002543">
    <property type="entry name" value="FtsK_dom"/>
</dbReference>
<dbReference type="NCBIfam" id="TIGR00929">
    <property type="entry name" value="VirB4_CagE"/>
    <property type="match status" value="1"/>
</dbReference>
<keyword evidence="2" id="KW-0547">Nucleotide-binding</keyword>
<evidence type="ECO:0000259" key="8">
    <source>
        <dbReference type="Pfam" id="PF19044"/>
    </source>
</evidence>
<keyword evidence="3" id="KW-0067">ATP-binding</keyword>
<dbReference type="InterPro" id="IPR051162">
    <property type="entry name" value="T4SS_component"/>
</dbReference>
<evidence type="ECO:0000256" key="5">
    <source>
        <dbReference type="ARBA" id="ARBA00023635"/>
    </source>
</evidence>
<keyword evidence="4" id="KW-0843">Virulence</keyword>
<keyword evidence="10" id="KW-1185">Reference proteome</keyword>
<evidence type="ECO:0000259" key="7">
    <source>
        <dbReference type="Pfam" id="PF03135"/>
    </source>
</evidence>
<feature type="domain" description="TraG P-loop" evidence="8">
    <location>
        <begin position="620"/>
        <end position="695"/>
    </location>
</feature>
<dbReference type="Pfam" id="PF01580">
    <property type="entry name" value="FtsK_SpoIIIE"/>
    <property type="match status" value="1"/>
</dbReference>
<sequence>MTSLAKFKARELEPETFIPYVRHIDETVIGLDSRALMSVIALEGIAFETADPLDINAFHRDLNTLYRNIADERLALWAHVIRRRDNDYPHGIYANAFSASLNQKYRDRMVGEDLFRNDLYLTLVWHPARHPARKIASLLTRLKTARATGFELDRQALKHLVDVTTDVSAGLARFAPRILSIYEHNGIVFSEPSEVLHQLVGGRREPIPLTQGRISSAIYSDRVIIGRETAEIRHEAASRFAGMFGFKEYPARTRTGMLDDLLTAPFELILTQSFAFVSKADAKVIMGRKQNQMVSAGDRASSQLHELADALDDLESNRFALGEHHLTLAVFAPSVTELNDNLAKSRAHLTNGGAVVAREDLGLEAAWWAQLPGNFRYRARSGAITSKNFAALSPFHSYPRGQEHGNEWGPAVALLKTASGSPFYFNFHHGDLGNTFVCGPTGSGKTVVVNFMLSQLQKHDPHIVFFDKDRGADLFVRAAGGIYLPLRNGVPTGCAPLKGLELTPQNKVFLSQWIAKLVGSKACELSVTEVRDIAGAIEGIADLSRDERTIGALRAFLDNTDPEGIAARLRRWEKGGPLGWVFDNEADDIGIGAKFLGYDMTHFLDNEEIRTPLMAYLFYRVEQLIDGRRIIIVVDEFWKALADEAFRDLAQNKLKTIRKQNGLMLFATQSPRDAIGSPIAHTIIEQCPTQLFMPNARGSHGDYVDGFKLTEREFELISCALSNDARRFIVKQGHNSVVAELNLAGFDDELAVLSGRTANVELGDRIRADVGDDPSAWLPLFQQMRSKS</sequence>
<dbReference type="PANTHER" id="PTHR30121">
    <property type="entry name" value="UNCHARACTERIZED PROTEIN YJGR-RELATED"/>
    <property type="match status" value="1"/>
</dbReference>
<comment type="similarity">
    <text evidence="1">Belongs to the TrbE/VirB4 family.</text>
</comment>
<organism evidence="9 10">
    <name type="scientific">Ensifer canadensis</name>
    <dbReference type="NCBI Taxonomy" id="555315"/>
    <lineage>
        <taxon>Bacteria</taxon>
        <taxon>Pseudomonadati</taxon>
        <taxon>Pseudomonadota</taxon>
        <taxon>Alphaproteobacteria</taxon>
        <taxon>Hyphomicrobiales</taxon>
        <taxon>Rhizobiaceae</taxon>
        <taxon>Sinorhizobium/Ensifer group</taxon>
        <taxon>Ensifer</taxon>
    </lineage>
</organism>
<evidence type="ECO:0000259" key="6">
    <source>
        <dbReference type="Pfam" id="PF01580"/>
    </source>
</evidence>
<evidence type="ECO:0000256" key="3">
    <source>
        <dbReference type="ARBA" id="ARBA00022840"/>
    </source>
</evidence>
<dbReference type="RefSeq" id="WP_203528748.1">
    <property type="nucleotide sequence ID" value="NZ_CP083371.1"/>
</dbReference>
<dbReference type="Proteomes" id="UP000744980">
    <property type="component" value="Unassembled WGS sequence"/>
</dbReference>
<feature type="domain" description="FtsK" evidence="6">
    <location>
        <begin position="412"/>
        <end position="464"/>
    </location>
</feature>
<evidence type="ECO:0000256" key="1">
    <source>
        <dbReference type="ARBA" id="ARBA00006512"/>
    </source>
</evidence>
<dbReference type="InterPro" id="IPR018145">
    <property type="entry name" value="CagE_TrbE_VirB_cntrl_dom"/>
</dbReference>
<evidence type="ECO:0000313" key="10">
    <source>
        <dbReference type="Proteomes" id="UP000744980"/>
    </source>
</evidence>
<feature type="domain" description="CagE TrbE VirB component of type IV transporter system central" evidence="7">
    <location>
        <begin position="178"/>
        <end position="380"/>
    </location>
</feature>